<evidence type="ECO:0000256" key="1">
    <source>
        <dbReference type="ARBA" id="ARBA00022723"/>
    </source>
</evidence>
<evidence type="ECO:0000256" key="5">
    <source>
        <dbReference type="PROSITE-ProRule" id="PRU00309"/>
    </source>
</evidence>
<keyword evidence="1" id="KW-0479">Metal-binding</keyword>
<feature type="domain" description="THAP-type" evidence="7">
    <location>
        <begin position="32"/>
        <end position="127"/>
    </location>
</feature>
<dbReference type="SUPFAM" id="SSF57716">
    <property type="entry name" value="Glucocorticoid receptor-like (DNA-binding domain)"/>
    <property type="match status" value="1"/>
</dbReference>
<proteinExistence type="predicted"/>
<feature type="region of interest" description="Disordered" evidence="6">
    <location>
        <begin position="447"/>
        <end position="496"/>
    </location>
</feature>
<dbReference type="GO" id="GO:0003677">
    <property type="term" value="F:DNA binding"/>
    <property type="evidence" value="ECO:0007669"/>
    <property type="project" value="UniProtKB-UniRule"/>
</dbReference>
<feature type="compositionally biased region" description="Polar residues" evidence="6">
    <location>
        <begin position="362"/>
        <end position="375"/>
    </location>
</feature>
<gene>
    <name evidence="9" type="primary">LOC111351258</name>
</gene>
<dbReference type="AlphaFoldDB" id="A0A9J7DWY3"/>
<sequence length="496" mass="56892">MTSLRQYSFCSTADSNAQFVHIFSVLFKILIMSYYACYRWCVASECKNTSVKTPDKLWIQVPVDINIRNTWLKVARRDPELLSDKSRLYFCEDHFDLENDMENYIRYKIMGSVKRIKMKPNCIPSRFVWNRKHKILNESHSTEAKRQRVALPEDFYQDYTEAKNNEVLSYTEEEIVVKTENAEEIFIKTEPIYPDETVPEVADVRFHDKGVQTKPDVEDRGVQGCPRRFRSKAVQYNSDVPPRITFLKLVRDETEKMMVRVYKYLRDELEILKLMTAEQVLVALEQVSGRAAQATGVSELDMQQTLDKYKDLLDKQPTKKTLDKTNKPKKKRKQGMHVRTFSFSNESTDDEQPPKVRGAETDSGSAGVSVQTVTEPSAMEVDCGGGNSIDETTARRETSVQEEVHDSNGESTDEALEEEPEIYIKDEPLTEDDDSANPLEIGVVAPSIAHTAHTPSDTYTTTTTDIQTYDPGEDVRIKTEYGEPEPSHDHTYHKNT</sequence>
<evidence type="ECO:0000313" key="8">
    <source>
        <dbReference type="Proteomes" id="UP000301870"/>
    </source>
</evidence>
<name>A0A9J7DWY3_SPOLT</name>
<dbReference type="PROSITE" id="PS50950">
    <property type="entry name" value="ZF_THAP"/>
    <property type="match status" value="1"/>
</dbReference>
<keyword evidence="2 5" id="KW-0863">Zinc-finger</keyword>
<keyword evidence="8" id="KW-1185">Reference proteome</keyword>
<organism evidence="8 9">
    <name type="scientific">Spodoptera litura</name>
    <name type="common">Asian cotton leafworm</name>
    <dbReference type="NCBI Taxonomy" id="69820"/>
    <lineage>
        <taxon>Eukaryota</taxon>
        <taxon>Metazoa</taxon>
        <taxon>Ecdysozoa</taxon>
        <taxon>Arthropoda</taxon>
        <taxon>Hexapoda</taxon>
        <taxon>Insecta</taxon>
        <taxon>Pterygota</taxon>
        <taxon>Neoptera</taxon>
        <taxon>Endopterygota</taxon>
        <taxon>Lepidoptera</taxon>
        <taxon>Glossata</taxon>
        <taxon>Ditrysia</taxon>
        <taxon>Noctuoidea</taxon>
        <taxon>Noctuidae</taxon>
        <taxon>Amphipyrinae</taxon>
        <taxon>Spodoptera</taxon>
    </lineage>
</organism>
<keyword evidence="3" id="KW-0862">Zinc</keyword>
<feature type="region of interest" description="Disordered" evidence="6">
    <location>
        <begin position="316"/>
        <end position="419"/>
    </location>
</feature>
<feature type="compositionally biased region" description="Basic and acidic residues" evidence="6">
    <location>
        <begin position="473"/>
        <end position="496"/>
    </location>
</feature>
<evidence type="ECO:0000256" key="3">
    <source>
        <dbReference type="ARBA" id="ARBA00022833"/>
    </source>
</evidence>
<feature type="compositionally biased region" description="Basic and acidic residues" evidence="6">
    <location>
        <begin position="392"/>
        <end position="408"/>
    </location>
</feature>
<reference evidence="9" key="1">
    <citation type="submission" date="2025-08" db="UniProtKB">
        <authorList>
            <consortium name="RefSeq"/>
        </authorList>
    </citation>
    <scope>IDENTIFICATION</scope>
    <source>
        <strain evidence="9">Ishihara</strain>
        <tissue evidence="9">Whole body</tissue>
    </source>
</reference>
<dbReference type="Pfam" id="PF05485">
    <property type="entry name" value="THAP"/>
    <property type="match status" value="1"/>
</dbReference>
<accession>A0A9J7DWY3</accession>
<feature type="compositionally biased region" description="Basic and acidic residues" evidence="6">
    <location>
        <begin position="316"/>
        <end position="326"/>
    </location>
</feature>
<evidence type="ECO:0000259" key="7">
    <source>
        <dbReference type="PROSITE" id="PS50950"/>
    </source>
</evidence>
<dbReference type="KEGG" id="sliu:111351258"/>
<dbReference type="RefSeq" id="XP_022818828.1">
    <property type="nucleotide sequence ID" value="XM_022963060.1"/>
</dbReference>
<evidence type="ECO:0000256" key="2">
    <source>
        <dbReference type="ARBA" id="ARBA00022771"/>
    </source>
</evidence>
<dbReference type="SMART" id="SM00980">
    <property type="entry name" value="THAP"/>
    <property type="match status" value="1"/>
</dbReference>
<dbReference type="OrthoDB" id="8123506at2759"/>
<protein>
    <submittedName>
        <fullName evidence="9">Uncharacterized protein LOC111351258 isoform X1</fullName>
    </submittedName>
</protein>
<feature type="compositionally biased region" description="Low complexity" evidence="6">
    <location>
        <begin position="451"/>
        <end position="468"/>
    </location>
</feature>
<evidence type="ECO:0000256" key="6">
    <source>
        <dbReference type="SAM" id="MobiDB-lite"/>
    </source>
</evidence>
<dbReference type="InterPro" id="IPR006612">
    <property type="entry name" value="THAP_Znf"/>
</dbReference>
<dbReference type="Proteomes" id="UP000301870">
    <property type="component" value="Chromosome 13"/>
</dbReference>
<dbReference type="GO" id="GO:0008270">
    <property type="term" value="F:zinc ion binding"/>
    <property type="evidence" value="ECO:0007669"/>
    <property type="project" value="UniProtKB-KW"/>
</dbReference>
<keyword evidence="4 5" id="KW-0238">DNA-binding</keyword>
<dbReference type="GeneID" id="111351258"/>
<evidence type="ECO:0000313" key="9">
    <source>
        <dbReference type="RefSeq" id="XP_022818828.1"/>
    </source>
</evidence>
<feature type="compositionally biased region" description="Basic residues" evidence="6">
    <location>
        <begin position="327"/>
        <end position="336"/>
    </location>
</feature>
<evidence type="ECO:0000256" key="4">
    <source>
        <dbReference type="ARBA" id="ARBA00023125"/>
    </source>
</evidence>